<keyword evidence="11" id="KW-0902">Two-component regulatory system</keyword>
<dbReference type="CDD" id="cd16922">
    <property type="entry name" value="HATPase_EvgS-ArcB-TorS-like"/>
    <property type="match status" value="1"/>
</dbReference>
<evidence type="ECO:0000256" key="1">
    <source>
        <dbReference type="ARBA" id="ARBA00000085"/>
    </source>
</evidence>
<evidence type="ECO:0000256" key="3">
    <source>
        <dbReference type="ARBA" id="ARBA00012438"/>
    </source>
</evidence>
<feature type="domain" description="Response regulatory" evidence="15">
    <location>
        <begin position="409"/>
        <end position="528"/>
    </location>
</feature>
<dbReference type="RefSeq" id="WP_211936655.1">
    <property type="nucleotide sequence ID" value="NZ_CP073078.1"/>
</dbReference>
<evidence type="ECO:0000313" key="18">
    <source>
        <dbReference type="Proteomes" id="UP000676409"/>
    </source>
</evidence>
<dbReference type="FunFam" id="3.30.565.10:FF:000078">
    <property type="entry name" value="Two-component sensor histidine kinase"/>
    <property type="match status" value="1"/>
</dbReference>
<keyword evidence="6" id="KW-0812">Transmembrane</keyword>
<dbReference type="GO" id="GO:0016020">
    <property type="term" value="C:membrane"/>
    <property type="evidence" value="ECO:0007669"/>
    <property type="project" value="UniProtKB-SubCell"/>
</dbReference>
<dbReference type="Pfam" id="PF02518">
    <property type="entry name" value="HATPase_c"/>
    <property type="match status" value="1"/>
</dbReference>
<keyword evidence="7" id="KW-0547">Nucleotide-binding</keyword>
<dbReference type="InterPro" id="IPR004358">
    <property type="entry name" value="Sig_transdc_His_kin-like_C"/>
</dbReference>
<dbReference type="InterPro" id="IPR036890">
    <property type="entry name" value="HATPase_C_sf"/>
</dbReference>
<feature type="domain" description="Histidine kinase" evidence="14">
    <location>
        <begin position="173"/>
        <end position="390"/>
    </location>
</feature>
<dbReference type="SUPFAM" id="SSF52172">
    <property type="entry name" value="CheY-like"/>
    <property type="match status" value="1"/>
</dbReference>
<dbReference type="InterPro" id="IPR003661">
    <property type="entry name" value="HisK_dim/P_dom"/>
</dbReference>
<evidence type="ECO:0000256" key="13">
    <source>
        <dbReference type="PROSITE-ProRule" id="PRU00169"/>
    </source>
</evidence>
<dbReference type="Pfam" id="PF00072">
    <property type="entry name" value="Response_reg"/>
    <property type="match status" value="1"/>
</dbReference>
<evidence type="ECO:0000256" key="10">
    <source>
        <dbReference type="ARBA" id="ARBA00022989"/>
    </source>
</evidence>
<reference evidence="17" key="1">
    <citation type="submission" date="2021-04" db="EMBL/GenBank/DDBJ databases">
        <title>The complete genome sequence of Caulobacter sp. S6.</title>
        <authorList>
            <person name="Tang Y."/>
            <person name="Ouyang W."/>
            <person name="Liu Q."/>
            <person name="Huang B."/>
            <person name="Guo Z."/>
            <person name="Lei P."/>
        </authorList>
    </citation>
    <scope>NUCLEOTIDE SEQUENCE</scope>
    <source>
        <strain evidence="17">S6</strain>
    </source>
</reference>
<dbReference type="Pfam" id="PF12860">
    <property type="entry name" value="PAS_7"/>
    <property type="match status" value="1"/>
</dbReference>
<keyword evidence="5" id="KW-0808">Transferase</keyword>
<dbReference type="GO" id="GO:0005524">
    <property type="term" value="F:ATP binding"/>
    <property type="evidence" value="ECO:0007669"/>
    <property type="project" value="UniProtKB-KW"/>
</dbReference>
<dbReference type="PANTHER" id="PTHR45339">
    <property type="entry name" value="HYBRID SIGNAL TRANSDUCTION HISTIDINE KINASE J"/>
    <property type="match status" value="1"/>
</dbReference>
<dbReference type="PRINTS" id="PR00344">
    <property type="entry name" value="BCTRLSENSOR"/>
</dbReference>
<accession>A0A975FXE9</accession>
<gene>
    <name evidence="17" type="ORF">KCG34_16125</name>
</gene>
<dbReference type="EMBL" id="CP073078">
    <property type="protein sequence ID" value="QUD86603.1"/>
    <property type="molecule type" value="Genomic_DNA"/>
</dbReference>
<dbReference type="KEGG" id="caul:KCG34_16125"/>
<evidence type="ECO:0000256" key="8">
    <source>
        <dbReference type="ARBA" id="ARBA00022777"/>
    </source>
</evidence>
<dbReference type="CDD" id="cd17546">
    <property type="entry name" value="REC_hyHK_CKI1_RcsC-like"/>
    <property type="match status" value="1"/>
</dbReference>
<dbReference type="CDD" id="cd00130">
    <property type="entry name" value="PAS"/>
    <property type="match status" value="1"/>
</dbReference>
<evidence type="ECO:0000256" key="6">
    <source>
        <dbReference type="ARBA" id="ARBA00022692"/>
    </source>
</evidence>
<dbReference type="Gene3D" id="3.40.50.2300">
    <property type="match status" value="1"/>
</dbReference>
<dbReference type="SMART" id="SM00388">
    <property type="entry name" value="HisKA"/>
    <property type="match status" value="1"/>
</dbReference>
<dbReference type="InterPro" id="IPR036097">
    <property type="entry name" value="HisK_dim/P_sf"/>
</dbReference>
<organism evidence="17 18">
    <name type="scientific">Phenylobacterium montanum</name>
    <dbReference type="NCBI Taxonomy" id="2823693"/>
    <lineage>
        <taxon>Bacteria</taxon>
        <taxon>Pseudomonadati</taxon>
        <taxon>Pseudomonadota</taxon>
        <taxon>Alphaproteobacteria</taxon>
        <taxon>Caulobacterales</taxon>
        <taxon>Caulobacteraceae</taxon>
        <taxon>Phenylobacterium</taxon>
    </lineage>
</organism>
<dbReference type="PROSITE" id="PS50110">
    <property type="entry name" value="RESPONSE_REGULATORY"/>
    <property type="match status" value="1"/>
</dbReference>
<feature type="domain" description="PAS" evidence="16">
    <location>
        <begin position="28"/>
        <end position="63"/>
    </location>
</feature>
<protein>
    <recommendedName>
        <fullName evidence="3">histidine kinase</fullName>
        <ecNumber evidence="3">2.7.13.3</ecNumber>
    </recommendedName>
</protein>
<dbReference type="Gene3D" id="3.30.565.10">
    <property type="entry name" value="Histidine kinase-like ATPase, C-terminal domain"/>
    <property type="match status" value="1"/>
</dbReference>
<evidence type="ECO:0000313" key="17">
    <source>
        <dbReference type="EMBL" id="QUD86603.1"/>
    </source>
</evidence>
<keyword evidence="8" id="KW-0418">Kinase</keyword>
<dbReference type="Gene3D" id="1.10.287.130">
    <property type="match status" value="1"/>
</dbReference>
<dbReference type="PROSITE" id="PS50112">
    <property type="entry name" value="PAS"/>
    <property type="match status" value="1"/>
</dbReference>
<dbReference type="InterPro" id="IPR001789">
    <property type="entry name" value="Sig_transdc_resp-reg_receiver"/>
</dbReference>
<evidence type="ECO:0000256" key="11">
    <source>
        <dbReference type="ARBA" id="ARBA00023012"/>
    </source>
</evidence>
<dbReference type="PANTHER" id="PTHR45339:SF1">
    <property type="entry name" value="HYBRID SIGNAL TRANSDUCTION HISTIDINE KINASE J"/>
    <property type="match status" value="1"/>
</dbReference>
<comment type="catalytic activity">
    <reaction evidence="1">
        <text>ATP + protein L-histidine = ADP + protein N-phospho-L-histidine.</text>
        <dbReference type="EC" id="2.7.13.3"/>
    </reaction>
</comment>
<dbReference type="CDD" id="cd00082">
    <property type="entry name" value="HisKA"/>
    <property type="match status" value="1"/>
</dbReference>
<evidence type="ECO:0000259" key="15">
    <source>
        <dbReference type="PROSITE" id="PS50110"/>
    </source>
</evidence>
<comment type="subcellular location">
    <subcellularLocation>
        <location evidence="2">Membrane</location>
    </subcellularLocation>
</comment>
<proteinExistence type="predicted"/>
<feature type="modified residue" description="4-aspartylphosphate" evidence="13">
    <location>
        <position position="458"/>
    </location>
</feature>
<keyword evidence="12" id="KW-0472">Membrane</keyword>
<evidence type="ECO:0000256" key="9">
    <source>
        <dbReference type="ARBA" id="ARBA00022840"/>
    </source>
</evidence>
<dbReference type="EC" id="2.7.13.3" evidence="3"/>
<name>A0A975FXE9_9CAUL</name>
<dbReference type="InterPro" id="IPR035965">
    <property type="entry name" value="PAS-like_dom_sf"/>
</dbReference>
<keyword evidence="18" id="KW-1185">Reference proteome</keyword>
<dbReference type="SUPFAM" id="SSF55874">
    <property type="entry name" value="ATPase domain of HSP90 chaperone/DNA topoisomerase II/histidine kinase"/>
    <property type="match status" value="1"/>
</dbReference>
<dbReference type="InterPro" id="IPR011006">
    <property type="entry name" value="CheY-like_superfamily"/>
</dbReference>
<dbReference type="AlphaFoldDB" id="A0A975FXE9"/>
<dbReference type="SMART" id="SM00387">
    <property type="entry name" value="HATPase_c"/>
    <property type="match status" value="1"/>
</dbReference>
<evidence type="ECO:0000256" key="5">
    <source>
        <dbReference type="ARBA" id="ARBA00022679"/>
    </source>
</evidence>
<dbReference type="SUPFAM" id="SSF47384">
    <property type="entry name" value="Homodimeric domain of signal transducing histidine kinase"/>
    <property type="match status" value="1"/>
</dbReference>
<dbReference type="Pfam" id="PF00512">
    <property type="entry name" value="HisKA"/>
    <property type="match status" value="1"/>
</dbReference>
<keyword evidence="4 13" id="KW-0597">Phosphoprotein</keyword>
<sequence>MADPSARAERLRAFFSRRRWRAATAGAAEARLQAVLDALPEGVVVLDAEGRYVHWNEAYAGIYHRSADLFAPGARLMDTLRVGIERGDYPDAVGREAEWLAERQAWLDNPGRRHEQRIADGRWLMIEERRTADGGTIGLRVDITDMKRQAAELEAALRRAEAASSAKDEFLANMSHEIRTPLNGVLGLAEVLRRTSLDPMQRDLVGVIVSSAGALNQILADVLDLSRLEAGRIEIESRPFDLGELLRETAALFAPTARGKGLALACEIAPDVQRRVVGDPTRLKQILANLLSNAVKFTEAGSVTLSADRAARGEVRFEVADTGIGFTPTEAARLFERFQQADGSITRRFGGTGLGLSICRQLVELMGGRIAAAGSPGEGACFTLLLPLAEAPVAAPTDAQTAATAPGVKVLVADDNPTNRRVAEMILSAAGAQVIAVEDGAEAVRAFEAQAFDVILMDLQMPRMDGLTAIRAIRRQEAATGAGRIPIVVLSANVMAEHRSASAEAGADDHLGKPFRAEELIEAVIRAAEAGAENLRMGECDQASPSQDVVAPALGLAGTGRLRQG</sequence>
<keyword evidence="10" id="KW-1133">Transmembrane helix</keyword>
<dbReference type="PROSITE" id="PS50109">
    <property type="entry name" value="HIS_KIN"/>
    <property type="match status" value="1"/>
</dbReference>
<dbReference type="InterPro" id="IPR003594">
    <property type="entry name" value="HATPase_dom"/>
</dbReference>
<evidence type="ECO:0000256" key="2">
    <source>
        <dbReference type="ARBA" id="ARBA00004370"/>
    </source>
</evidence>
<dbReference type="SUPFAM" id="SSF55785">
    <property type="entry name" value="PYP-like sensor domain (PAS domain)"/>
    <property type="match status" value="1"/>
</dbReference>
<keyword evidence="9" id="KW-0067">ATP-binding</keyword>
<evidence type="ECO:0000259" key="16">
    <source>
        <dbReference type="PROSITE" id="PS50112"/>
    </source>
</evidence>
<evidence type="ECO:0000256" key="7">
    <source>
        <dbReference type="ARBA" id="ARBA00022741"/>
    </source>
</evidence>
<dbReference type="Proteomes" id="UP000676409">
    <property type="component" value="Chromosome"/>
</dbReference>
<evidence type="ECO:0000259" key="14">
    <source>
        <dbReference type="PROSITE" id="PS50109"/>
    </source>
</evidence>
<evidence type="ECO:0000256" key="12">
    <source>
        <dbReference type="ARBA" id="ARBA00023136"/>
    </source>
</evidence>
<dbReference type="Gene3D" id="3.30.450.20">
    <property type="entry name" value="PAS domain"/>
    <property type="match status" value="1"/>
</dbReference>
<dbReference type="InterPro" id="IPR000014">
    <property type="entry name" value="PAS"/>
</dbReference>
<evidence type="ECO:0000256" key="4">
    <source>
        <dbReference type="ARBA" id="ARBA00022553"/>
    </source>
</evidence>
<dbReference type="InterPro" id="IPR005467">
    <property type="entry name" value="His_kinase_dom"/>
</dbReference>
<dbReference type="SMART" id="SM00448">
    <property type="entry name" value="REC"/>
    <property type="match status" value="1"/>
</dbReference>
<dbReference type="FunFam" id="1.10.287.130:FF:000004">
    <property type="entry name" value="Ethylene receptor 1"/>
    <property type="match status" value="1"/>
</dbReference>
<dbReference type="GO" id="GO:0000155">
    <property type="term" value="F:phosphorelay sensor kinase activity"/>
    <property type="evidence" value="ECO:0007669"/>
    <property type="project" value="InterPro"/>
</dbReference>